<evidence type="ECO:0000313" key="3">
    <source>
        <dbReference type="Proteomes" id="UP001140502"/>
    </source>
</evidence>
<accession>A0A9W8WGN9</accession>
<organism evidence="2 3">
    <name type="scientific">Fusarium piperis</name>
    <dbReference type="NCBI Taxonomy" id="1435070"/>
    <lineage>
        <taxon>Eukaryota</taxon>
        <taxon>Fungi</taxon>
        <taxon>Dikarya</taxon>
        <taxon>Ascomycota</taxon>
        <taxon>Pezizomycotina</taxon>
        <taxon>Sordariomycetes</taxon>
        <taxon>Hypocreomycetidae</taxon>
        <taxon>Hypocreales</taxon>
        <taxon>Nectriaceae</taxon>
        <taxon>Fusarium</taxon>
        <taxon>Fusarium solani species complex</taxon>
    </lineage>
</organism>
<reference evidence="2" key="1">
    <citation type="submission" date="2022-10" db="EMBL/GenBank/DDBJ databases">
        <title>Tapping the CABI collections for fungal endophytes: first genome assemblies for Collariella, Neodidymelliopsis, Ascochyta clinopodiicola, Didymella pomorum, Didymosphaeria variabile, Neocosmospora piperis and Neocucurbitaria cava.</title>
        <authorList>
            <person name="Hill R."/>
        </authorList>
    </citation>
    <scope>NUCLEOTIDE SEQUENCE</scope>
    <source>
        <strain evidence="2">IMI 366586</strain>
    </source>
</reference>
<protein>
    <submittedName>
        <fullName evidence="2">Uncharacterized protein</fullName>
    </submittedName>
</protein>
<comment type="caution">
    <text evidence="2">The sequence shown here is derived from an EMBL/GenBank/DDBJ whole genome shotgun (WGS) entry which is preliminary data.</text>
</comment>
<sequence>RGDEDEYGADFEFEPGGQALDGQSGHTSFMGAMVYERMISDREFESTDIRKQYRSLSAVAPVPLVPLSTLQGQASHSRVKEVM</sequence>
<dbReference type="Proteomes" id="UP001140502">
    <property type="component" value="Unassembled WGS sequence"/>
</dbReference>
<gene>
    <name evidence="2" type="ORF">N0V84_003774</name>
</gene>
<dbReference type="EMBL" id="JAPEUR010000057">
    <property type="protein sequence ID" value="KAJ4324650.1"/>
    <property type="molecule type" value="Genomic_DNA"/>
</dbReference>
<evidence type="ECO:0000256" key="1">
    <source>
        <dbReference type="SAM" id="MobiDB-lite"/>
    </source>
</evidence>
<evidence type="ECO:0000313" key="2">
    <source>
        <dbReference type="EMBL" id="KAJ4324650.1"/>
    </source>
</evidence>
<keyword evidence="3" id="KW-1185">Reference proteome</keyword>
<feature type="non-terminal residue" evidence="2">
    <location>
        <position position="1"/>
    </location>
</feature>
<dbReference type="AlphaFoldDB" id="A0A9W8WGN9"/>
<feature type="region of interest" description="Disordered" evidence="1">
    <location>
        <begin position="1"/>
        <end position="25"/>
    </location>
</feature>
<name>A0A9W8WGN9_9HYPO</name>
<proteinExistence type="predicted"/>
<feature type="compositionally biased region" description="Acidic residues" evidence="1">
    <location>
        <begin position="1"/>
        <end position="13"/>
    </location>
</feature>